<gene>
    <name evidence="3" type="primary">LOC112905696</name>
</gene>
<protein>
    <submittedName>
        <fullName evidence="3">Transcription initiation factor TFIID subunit 11-like</fullName>
    </submittedName>
</protein>
<dbReference type="InParanoid" id="A0A7F5REI3"/>
<dbReference type="Proteomes" id="UP000192223">
    <property type="component" value="Unplaced"/>
</dbReference>
<dbReference type="KEGG" id="apln:112905696"/>
<dbReference type="AlphaFoldDB" id="A0A7F5REI3"/>
<feature type="region of interest" description="Disordered" evidence="1">
    <location>
        <begin position="40"/>
        <end position="66"/>
    </location>
</feature>
<organism evidence="2 3">
    <name type="scientific">Agrilus planipennis</name>
    <name type="common">Emerald ash borer</name>
    <name type="synonym">Agrilus marcopoli</name>
    <dbReference type="NCBI Taxonomy" id="224129"/>
    <lineage>
        <taxon>Eukaryota</taxon>
        <taxon>Metazoa</taxon>
        <taxon>Ecdysozoa</taxon>
        <taxon>Arthropoda</taxon>
        <taxon>Hexapoda</taxon>
        <taxon>Insecta</taxon>
        <taxon>Pterygota</taxon>
        <taxon>Neoptera</taxon>
        <taxon>Endopterygota</taxon>
        <taxon>Coleoptera</taxon>
        <taxon>Polyphaga</taxon>
        <taxon>Elateriformia</taxon>
        <taxon>Buprestoidea</taxon>
        <taxon>Buprestidae</taxon>
        <taxon>Agrilinae</taxon>
        <taxon>Agrilus</taxon>
    </lineage>
</organism>
<dbReference type="RefSeq" id="XP_025834391.1">
    <property type="nucleotide sequence ID" value="XM_025978606.1"/>
</dbReference>
<sequence>MHYPFPKITLPLTACQYFFFVSVCPCRVEKANAQVITRSRTGNLPPARPTIDSAHEPPSKITVTTKATPEEIKEKMEQQLRMQRAAHQQKRALELKNLPTGQVIKVVGSPAQAASATTSTSTTTTTSVTTTNTTTSTKSATSNPTPIQPKGRWYG</sequence>
<dbReference type="GeneID" id="112905696"/>
<keyword evidence="2" id="KW-1185">Reference proteome</keyword>
<feature type="compositionally biased region" description="Low complexity" evidence="1">
    <location>
        <begin position="113"/>
        <end position="142"/>
    </location>
</feature>
<evidence type="ECO:0000313" key="3">
    <source>
        <dbReference type="RefSeq" id="XP_025834391.1"/>
    </source>
</evidence>
<name>A0A7F5REI3_AGRPL</name>
<dbReference type="OrthoDB" id="784962at2759"/>
<evidence type="ECO:0000313" key="2">
    <source>
        <dbReference type="Proteomes" id="UP000192223"/>
    </source>
</evidence>
<proteinExistence type="predicted"/>
<reference evidence="3" key="1">
    <citation type="submission" date="2025-08" db="UniProtKB">
        <authorList>
            <consortium name="RefSeq"/>
        </authorList>
    </citation>
    <scope>IDENTIFICATION</scope>
    <source>
        <tissue evidence="3">Entire body</tissue>
    </source>
</reference>
<accession>A0A7F5REI3</accession>
<feature type="region of interest" description="Disordered" evidence="1">
    <location>
        <begin position="110"/>
        <end position="155"/>
    </location>
</feature>
<evidence type="ECO:0000256" key="1">
    <source>
        <dbReference type="SAM" id="MobiDB-lite"/>
    </source>
</evidence>